<dbReference type="Pfam" id="PF02910">
    <property type="entry name" value="Succ_DH_flav_C"/>
    <property type="match status" value="1"/>
</dbReference>
<sequence length="651" mass="71870">MCCFHKRHNETTEDMVLMFGYSPKRNRKSVAKGRGRQIKERGRFNMEHYSCDVLVVGGGGAALRAAIAAQENNPALKVILATKGVLGRSGVTATACSDRMAFHATLPHTLPGGPEAWRYHAEDIYRLGGLVSDWDLAVTLAREAETAFNYLDALGVPFVKEGGKARQFVTDGSDFPRACYTGPKTAIHIEKALVERLRQLPVQVLNFTMVARLITSQGRVTGALALDTRQHNNPVAALKVISARTVILATGGAGQVYRTNVFPSGMTGDGYAMAYAAGAELVNMEFIQIGLASLKTKLNCSGSMLRALPRMVNDRGEEFLGRYFPPGTPPRVIMNLLFHKGASWPVTYEHPTHIIDVAVYQEIAAGQRVYLDYSRNPAGFRWDELVEENCQRYYSEISVDLGKEKRLTSPLYRLKEINPESIAWLKERGLDLEAGTMVEVASCIQHFQGGVKIRQAGRTAVAGLYAAGEVAGGQHGANRPGGNALLDGQVFGRLAGEEAAREAVSVPILEIPLDEVERFVARLQDMLYKGDITAGELRQRLQDLMNRAASVVRTEEGLRLGLEKLYGLQKLAQQVDEHGLAYALENENMLLVAEIILRAALQRDESRGPHLRFLKATDVTPVSRRDPEWQRYLIISRKDGQMEITTQEPVR</sequence>
<dbReference type="Gene3D" id="1.20.58.100">
    <property type="entry name" value="Fumarate reductase/succinate dehydrogenase flavoprotein-like, C-terminal domain"/>
    <property type="match status" value="1"/>
</dbReference>
<gene>
    <name evidence="5" type="ORF">MTY_0184</name>
</gene>
<dbReference type="InterPro" id="IPR003953">
    <property type="entry name" value="FAD-dep_OxRdtase_2_FAD-bd"/>
</dbReference>
<keyword evidence="1" id="KW-0285">Flavoprotein</keyword>
<dbReference type="InterPro" id="IPR036188">
    <property type="entry name" value="FAD/NAD-bd_sf"/>
</dbReference>
<dbReference type="GO" id="GO:0050660">
    <property type="term" value="F:flavin adenine dinucleotide binding"/>
    <property type="evidence" value="ECO:0007669"/>
    <property type="project" value="TreeGrafter"/>
</dbReference>
<organism evidence="5">
    <name type="scientific">Moorella thermoacetica Y72</name>
    <dbReference type="NCBI Taxonomy" id="1325331"/>
    <lineage>
        <taxon>Bacteria</taxon>
        <taxon>Bacillati</taxon>
        <taxon>Bacillota</taxon>
        <taxon>Clostridia</taxon>
        <taxon>Neomoorellales</taxon>
        <taxon>Neomoorellaceae</taxon>
        <taxon>Neomoorella</taxon>
    </lineage>
</organism>
<evidence type="ECO:0000256" key="1">
    <source>
        <dbReference type="ARBA" id="ARBA00022630"/>
    </source>
</evidence>
<dbReference type="Gene3D" id="3.50.50.60">
    <property type="entry name" value="FAD/NAD(P)-binding domain"/>
    <property type="match status" value="2"/>
</dbReference>
<dbReference type="PRINTS" id="PR00368">
    <property type="entry name" value="FADPNR"/>
</dbReference>
<dbReference type="Proteomes" id="UP000063718">
    <property type="component" value="Unassembled WGS sequence"/>
</dbReference>
<dbReference type="EMBL" id="DF238840">
    <property type="protein sequence ID" value="GAF24856.1"/>
    <property type="molecule type" value="Genomic_DNA"/>
</dbReference>
<dbReference type="SUPFAM" id="SSF51905">
    <property type="entry name" value="FAD/NAD(P)-binding domain"/>
    <property type="match status" value="1"/>
</dbReference>
<protein>
    <submittedName>
        <fullName evidence="5">Fumarate reductase/succinate dehydrogenase, flavoprotein subunit</fullName>
    </submittedName>
</protein>
<dbReference type="GO" id="GO:0009055">
    <property type="term" value="F:electron transfer activity"/>
    <property type="evidence" value="ECO:0007669"/>
    <property type="project" value="TreeGrafter"/>
</dbReference>
<feature type="domain" description="FAD-dependent oxidoreductase 2 FAD-binding" evidence="3">
    <location>
        <begin position="52"/>
        <end position="485"/>
    </location>
</feature>
<evidence type="ECO:0000313" key="5">
    <source>
        <dbReference type="EMBL" id="GAF24856.1"/>
    </source>
</evidence>
<name>A0A0S6UAC1_NEOTH</name>
<feature type="domain" description="Fumarate reductase/succinate dehydrogenase flavoprotein-like C-terminal" evidence="4">
    <location>
        <begin position="538"/>
        <end position="646"/>
    </location>
</feature>
<proteinExistence type="predicted"/>
<dbReference type="InterPro" id="IPR037099">
    <property type="entry name" value="Fum_R/Succ_DH_flav-like_C_sf"/>
</dbReference>
<dbReference type="AlphaFoldDB" id="A0A0S6UAC1"/>
<dbReference type="PANTHER" id="PTHR11632:SF51">
    <property type="entry name" value="SUCCINATE DEHYDROGENASE [UBIQUINONE] FLAVOPROTEIN SUBUNIT, MITOCHONDRIAL"/>
    <property type="match status" value="1"/>
</dbReference>
<evidence type="ECO:0000256" key="2">
    <source>
        <dbReference type="ARBA" id="ARBA00023002"/>
    </source>
</evidence>
<accession>A0A0S6UAC1</accession>
<dbReference type="Pfam" id="PF00890">
    <property type="entry name" value="FAD_binding_2"/>
    <property type="match status" value="1"/>
</dbReference>
<dbReference type="PIRSF" id="PIRSF000171">
    <property type="entry name" value="SDHA_APRA_LASPO"/>
    <property type="match status" value="1"/>
</dbReference>
<dbReference type="PANTHER" id="PTHR11632">
    <property type="entry name" value="SUCCINATE DEHYDROGENASE 2 FLAVOPROTEIN SUBUNIT"/>
    <property type="match status" value="1"/>
</dbReference>
<keyword evidence="2" id="KW-0560">Oxidoreductase</keyword>
<dbReference type="GO" id="GO:0005886">
    <property type="term" value="C:plasma membrane"/>
    <property type="evidence" value="ECO:0007669"/>
    <property type="project" value="TreeGrafter"/>
</dbReference>
<dbReference type="InterPro" id="IPR015939">
    <property type="entry name" value="Fum_Rdtase/Succ_DH_flav-like_C"/>
</dbReference>
<evidence type="ECO:0000259" key="3">
    <source>
        <dbReference type="Pfam" id="PF00890"/>
    </source>
</evidence>
<dbReference type="GO" id="GO:0009061">
    <property type="term" value="P:anaerobic respiration"/>
    <property type="evidence" value="ECO:0007669"/>
    <property type="project" value="TreeGrafter"/>
</dbReference>
<dbReference type="SUPFAM" id="SSF46977">
    <property type="entry name" value="Succinate dehydrogenase/fumarate reductase flavoprotein C-terminal domain"/>
    <property type="match status" value="1"/>
</dbReference>
<dbReference type="GO" id="GO:0000104">
    <property type="term" value="F:succinate dehydrogenase activity"/>
    <property type="evidence" value="ECO:0007669"/>
    <property type="project" value="TreeGrafter"/>
</dbReference>
<evidence type="ECO:0000259" key="4">
    <source>
        <dbReference type="Pfam" id="PF02910"/>
    </source>
</evidence>
<reference evidence="5" key="1">
    <citation type="journal article" date="2014" name="Gene">
        <title>Genome-guided analysis of transformation efficiency and carbon dioxide assimilation by Moorella thermoacetica Y72.</title>
        <authorList>
            <person name="Tsukahara K."/>
            <person name="Kita A."/>
            <person name="Nakashimada Y."/>
            <person name="Hoshino T."/>
            <person name="Murakami K."/>
        </authorList>
    </citation>
    <scope>NUCLEOTIDE SEQUENCE [LARGE SCALE GENOMIC DNA]</scope>
    <source>
        <strain evidence="5">Y72</strain>
    </source>
</reference>
<dbReference type="InterPro" id="IPR030664">
    <property type="entry name" value="SdhA/FrdA/AprA"/>
</dbReference>